<dbReference type="EC" id="3.4.11.5" evidence="4 10"/>
<keyword evidence="9 10" id="KW-0378">Hydrolase</keyword>
<evidence type="ECO:0000256" key="9">
    <source>
        <dbReference type="ARBA" id="ARBA00022801"/>
    </source>
</evidence>
<feature type="domain" description="AB hydrolase-1" evidence="12">
    <location>
        <begin position="41"/>
        <end position="299"/>
    </location>
</feature>
<dbReference type="InterPro" id="IPR015943">
    <property type="entry name" value="WD40/YVTN_repeat-like_dom_sf"/>
</dbReference>
<dbReference type="GO" id="GO:0008236">
    <property type="term" value="F:serine-type peptidase activity"/>
    <property type="evidence" value="ECO:0007669"/>
    <property type="project" value="InterPro"/>
</dbReference>
<dbReference type="SUPFAM" id="SSF82171">
    <property type="entry name" value="DPP6 N-terminal domain-like"/>
    <property type="match status" value="1"/>
</dbReference>
<dbReference type="Pfam" id="PF07676">
    <property type="entry name" value="PD40"/>
    <property type="match status" value="1"/>
</dbReference>
<dbReference type="Proteomes" id="UP000198703">
    <property type="component" value="Unassembled WGS sequence"/>
</dbReference>
<evidence type="ECO:0000256" key="7">
    <source>
        <dbReference type="ARBA" id="ARBA00022490"/>
    </source>
</evidence>
<dbReference type="InterPro" id="IPR029058">
    <property type="entry name" value="AB_hydrolase_fold"/>
</dbReference>
<proteinExistence type="inferred from homology"/>
<evidence type="ECO:0000256" key="1">
    <source>
        <dbReference type="ARBA" id="ARBA00001585"/>
    </source>
</evidence>
<dbReference type="Pfam" id="PF00326">
    <property type="entry name" value="Peptidase_S9"/>
    <property type="match status" value="1"/>
</dbReference>
<evidence type="ECO:0000256" key="2">
    <source>
        <dbReference type="ARBA" id="ARBA00004496"/>
    </source>
</evidence>
<dbReference type="InterPro" id="IPR011042">
    <property type="entry name" value="6-blade_b-propeller_TolB-like"/>
</dbReference>
<evidence type="ECO:0000313" key="14">
    <source>
        <dbReference type="Proteomes" id="UP000198703"/>
    </source>
</evidence>
<dbReference type="Gene3D" id="2.120.10.30">
    <property type="entry name" value="TolB, C-terminal domain"/>
    <property type="match status" value="1"/>
</dbReference>
<dbReference type="GO" id="GO:0006508">
    <property type="term" value="P:proteolysis"/>
    <property type="evidence" value="ECO:0007669"/>
    <property type="project" value="UniProtKB-KW"/>
</dbReference>
<dbReference type="Pfam" id="PF00561">
    <property type="entry name" value="Abhydrolase_1"/>
    <property type="match status" value="1"/>
</dbReference>
<dbReference type="InterPro" id="IPR001375">
    <property type="entry name" value="Peptidase_S9_cat"/>
</dbReference>
<dbReference type="InterPro" id="IPR005944">
    <property type="entry name" value="Pro_iminopeptidase"/>
</dbReference>
<dbReference type="InterPro" id="IPR002410">
    <property type="entry name" value="Peptidase_S33"/>
</dbReference>
<dbReference type="STRING" id="89524.SAMN05444370_102154"/>
<dbReference type="PANTHER" id="PTHR43722">
    <property type="entry name" value="PROLINE IMINOPEPTIDASE"/>
    <property type="match status" value="1"/>
</dbReference>
<evidence type="ECO:0000256" key="3">
    <source>
        <dbReference type="ARBA" id="ARBA00010088"/>
    </source>
</evidence>
<dbReference type="PRINTS" id="PR00793">
    <property type="entry name" value="PROAMNOPTASE"/>
</dbReference>
<dbReference type="EMBL" id="FNQM01000002">
    <property type="protein sequence ID" value="SDZ91250.1"/>
    <property type="molecule type" value="Genomic_DNA"/>
</dbReference>
<dbReference type="InterPro" id="IPR011659">
    <property type="entry name" value="WD40"/>
</dbReference>
<dbReference type="Gene3D" id="3.40.50.1820">
    <property type="entry name" value="alpha/beta hydrolase"/>
    <property type="match status" value="2"/>
</dbReference>
<dbReference type="Gene3D" id="2.130.10.10">
    <property type="entry name" value="YVTN repeat-like/Quinoprotein amine dehydrogenase"/>
    <property type="match status" value="1"/>
</dbReference>
<evidence type="ECO:0000256" key="5">
    <source>
        <dbReference type="ARBA" id="ARBA00021843"/>
    </source>
</evidence>
<evidence type="ECO:0000256" key="8">
    <source>
        <dbReference type="ARBA" id="ARBA00022670"/>
    </source>
</evidence>
<protein>
    <recommendedName>
        <fullName evidence="5 10">Proline iminopeptidase</fullName>
        <ecNumber evidence="4 10">3.4.11.5</ecNumber>
    </recommendedName>
</protein>
<gene>
    <name evidence="13" type="ORF">SAMN05444370_102154</name>
</gene>
<keyword evidence="14" id="KW-1185">Reference proteome</keyword>
<evidence type="ECO:0000256" key="4">
    <source>
        <dbReference type="ARBA" id="ARBA00012568"/>
    </source>
</evidence>
<keyword evidence="6 10" id="KW-0031">Aminopeptidase</keyword>
<evidence type="ECO:0000313" key="13">
    <source>
        <dbReference type="EMBL" id="SDZ91250.1"/>
    </source>
</evidence>
<evidence type="ECO:0000256" key="6">
    <source>
        <dbReference type="ARBA" id="ARBA00022438"/>
    </source>
</evidence>
<dbReference type="OrthoDB" id="1094230at2"/>
<dbReference type="AlphaFoldDB" id="A0A1H3WWA5"/>
<keyword evidence="8 10" id="KW-0645">Protease</keyword>
<dbReference type="PANTHER" id="PTHR43722:SF1">
    <property type="entry name" value="PROLINE IMINOPEPTIDASE"/>
    <property type="match status" value="1"/>
</dbReference>
<evidence type="ECO:0000259" key="12">
    <source>
        <dbReference type="Pfam" id="PF00561"/>
    </source>
</evidence>
<dbReference type="NCBIfam" id="TIGR01249">
    <property type="entry name" value="pro_imino_pep_1"/>
    <property type="match status" value="1"/>
</dbReference>
<feature type="domain" description="Peptidase S9 prolyl oligopeptidase catalytic" evidence="11">
    <location>
        <begin position="711"/>
        <end position="915"/>
    </location>
</feature>
<dbReference type="GO" id="GO:0005737">
    <property type="term" value="C:cytoplasm"/>
    <property type="evidence" value="ECO:0007669"/>
    <property type="project" value="UniProtKB-SubCell"/>
</dbReference>
<comment type="similarity">
    <text evidence="3 10">Belongs to the peptidase S33 family.</text>
</comment>
<dbReference type="InterPro" id="IPR000073">
    <property type="entry name" value="AB_hydrolase_1"/>
</dbReference>
<accession>A0A1H3WWA5</accession>
<organism evidence="13 14">
    <name type="scientific">Rubrimonas cliftonensis</name>
    <dbReference type="NCBI Taxonomy" id="89524"/>
    <lineage>
        <taxon>Bacteria</taxon>
        <taxon>Pseudomonadati</taxon>
        <taxon>Pseudomonadota</taxon>
        <taxon>Alphaproteobacteria</taxon>
        <taxon>Rhodobacterales</taxon>
        <taxon>Paracoccaceae</taxon>
        <taxon>Rubrimonas</taxon>
    </lineage>
</organism>
<dbReference type="SUPFAM" id="SSF53474">
    <property type="entry name" value="alpha/beta-Hydrolases"/>
    <property type="match status" value="2"/>
</dbReference>
<dbReference type="GO" id="GO:0004177">
    <property type="term" value="F:aminopeptidase activity"/>
    <property type="evidence" value="ECO:0007669"/>
    <property type="project" value="UniProtKB-KW"/>
</dbReference>
<evidence type="ECO:0000256" key="10">
    <source>
        <dbReference type="RuleBase" id="RU003421"/>
    </source>
</evidence>
<name>A0A1H3WWA5_9RHOB</name>
<comment type="catalytic activity">
    <reaction evidence="1 10">
        <text>Release of N-terminal proline from a peptide.</text>
        <dbReference type="EC" id="3.4.11.5"/>
    </reaction>
</comment>
<reference evidence="13 14" key="1">
    <citation type="submission" date="2016-10" db="EMBL/GenBank/DDBJ databases">
        <authorList>
            <person name="de Groot N.N."/>
        </authorList>
    </citation>
    <scope>NUCLEOTIDE SEQUENCE [LARGE SCALE GENOMIC DNA]</scope>
    <source>
        <strain evidence="13 14">DSM 15345</strain>
    </source>
</reference>
<sequence length="919" mass="98888">MTIEDQLHPEIEPFETRRIAVDPPHVLHVEQCGNPDGLPALFLHGGPGGGARPFQRRTFDPARFRVVLFDQRGCGRSEPSAELAGNETAALIRDIETIRAALGIDRWLVTGGSWGSLLALAYAGAHPERCLGLRLHGVFLGSPDETRFWFHGIGRFFPEAFAEFEAHVDAAERGDLLEAYRRRLTDDDPAVQAAAAQALRRFSARSQTLLPSATHVNALTRPRAALEIARIFTHYCSNRFFMPEGHALACAATLRHLPCEIVQGRYDVVTPPRSAWRLAQAWPEARLTMVDLANHVATPEAPALSAALRAATDRLADRLGPARDAPTIDDWLAPRACKAPAVSDDGGLLAFLSDETGFDQLWTMDLAAGGPPTQLLALNECVGAVAFRPGARDILFTTDVGGDERHQLHLLAEGAGQARALTADPRRVHAWGCFDAEGARAAFSRNAPDPRHMSVVVTDLATGAERVVVEGPGWRQPMSFHPDGRLLVQDNRGGMFDAGLDLLDLDAGAVRELLPRGAGRHIAAARWSDGGARLMLAMDDGTGFHGLAALDLASGALDWLSRPEGDVELLAVAKGGALAAYAVNAQGFTRITLRDMASGTDSDLATPFPGRATALAFTPDGAALIVAQAGFSRPSTILRLDLASGEATVLAEGAPPPPGAVEPRLAHVESFDGAQVPVFVFEPAGPVPPGGRPALAMVHGGPESQYAAHWRADVQHLVRRGWVVVAPNLRGSTGYGRAWQAGDDLDRRMDSVRDLKAVRDWLAARPDVDAGRLVVAGQSYGGFMVLAAITEHPQDWRAAVDFYGIADFNTLMATTGPWRRALRAVEYGDPDTEAGRALLAAISPMRRVDRIETPLFIAHGLDDPRVTPSESEMLFSALRGLGRDVTLVRVPHAGHGFTRLGDRSAVYGAMMRFIETRTR</sequence>
<evidence type="ECO:0000259" key="11">
    <source>
        <dbReference type="Pfam" id="PF00326"/>
    </source>
</evidence>
<comment type="subcellular location">
    <subcellularLocation>
        <location evidence="2">Cytoplasm</location>
    </subcellularLocation>
</comment>
<dbReference type="RefSeq" id="WP_139283975.1">
    <property type="nucleotide sequence ID" value="NZ_FNQM01000002.1"/>
</dbReference>
<keyword evidence="7" id="KW-0963">Cytoplasm</keyword>